<proteinExistence type="predicted"/>
<dbReference type="InterPro" id="IPR013106">
    <property type="entry name" value="Ig_V-set"/>
</dbReference>
<organism evidence="2 3">
    <name type="scientific">Strigops habroptila</name>
    <name type="common">Kakapo</name>
    <dbReference type="NCBI Taxonomy" id="2489341"/>
    <lineage>
        <taxon>Eukaryota</taxon>
        <taxon>Metazoa</taxon>
        <taxon>Chordata</taxon>
        <taxon>Craniata</taxon>
        <taxon>Vertebrata</taxon>
        <taxon>Euteleostomi</taxon>
        <taxon>Archelosauria</taxon>
        <taxon>Archosauria</taxon>
        <taxon>Dinosauria</taxon>
        <taxon>Saurischia</taxon>
        <taxon>Theropoda</taxon>
        <taxon>Coelurosauria</taxon>
        <taxon>Aves</taxon>
        <taxon>Neognathae</taxon>
        <taxon>Neoaves</taxon>
        <taxon>Telluraves</taxon>
        <taxon>Australaves</taxon>
        <taxon>Psittaciformes</taxon>
        <taxon>Psittacidae</taxon>
        <taxon>Strigops</taxon>
    </lineage>
</organism>
<accession>A0A672UHG9</accession>
<dbReference type="InterPro" id="IPR042379">
    <property type="entry name" value="PDCD1"/>
</dbReference>
<dbReference type="Pfam" id="PF07686">
    <property type="entry name" value="V-set"/>
    <property type="match status" value="1"/>
</dbReference>
<dbReference type="GO" id="GO:0070234">
    <property type="term" value="P:positive regulation of T cell apoptotic process"/>
    <property type="evidence" value="ECO:0007669"/>
    <property type="project" value="TreeGrafter"/>
</dbReference>
<name>A0A672UHG9_STRHB</name>
<dbReference type="Proteomes" id="UP000472266">
    <property type="component" value="Chromosome 9"/>
</dbReference>
<dbReference type="GeneTree" id="ENSGT00390000013662"/>
<dbReference type="InParanoid" id="A0A672UHG9"/>
<dbReference type="AlphaFoldDB" id="A0A672UHG9"/>
<dbReference type="Gene3D" id="2.60.40.10">
    <property type="entry name" value="Immunoglobulins"/>
    <property type="match status" value="1"/>
</dbReference>
<dbReference type="FunCoup" id="A0A672UHG9">
    <property type="interactions" value="41"/>
</dbReference>
<evidence type="ECO:0000313" key="3">
    <source>
        <dbReference type="Proteomes" id="UP000472266"/>
    </source>
</evidence>
<dbReference type="GO" id="GO:0050777">
    <property type="term" value="P:negative regulation of immune response"/>
    <property type="evidence" value="ECO:0007669"/>
    <property type="project" value="InterPro"/>
</dbReference>
<dbReference type="GO" id="GO:0009897">
    <property type="term" value="C:external side of plasma membrane"/>
    <property type="evidence" value="ECO:0007669"/>
    <property type="project" value="TreeGrafter"/>
</dbReference>
<dbReference type="InterPro" id="IPR007110">
    <property type="entry name" value="Ig-like_dom"/>
</dbReference>
<dbReference type="Ensembl" id="ENSSHBT00005016602.1">
    <property type="protein sequence ID" value="ENSSHBP00005013822.1"/>
    <property type="gene ID" value="ENSSHBG00005012087.1"/>
</dbReference>
<dbReference type="InterPro" id="IPR036179">
    <property type="entry name" value="Ig-like_dom_sf"/>
</dbReference>
<dbReference type="PROSITE" id="PS50835">
    <property type="entry name" value="IG_LIKE"/>
    <property type="match status" value="1"/>
</dbReference>
<dbReference type="PANTHER" id="PTHR15264">
    <property type="entry name" value="PROGRAMMED CELL DEATH PROTEIN 1"/>
    <property type="match status" value="1"/>
</dbReference>
<dbReference type="SUPFAM" id="SSF48726">
    <property type="entry name" value="Immunoglobulin"/>
    <property type="match status" value="1"/>
</dbReference>
<protein>
    <submittedName>
        <fullName evidence="2">Programmed cell death 1</fullName>
    </submittedName>
</protein>
<reference evidence="2" key="3">
    <citation type="submission" date="2025-09" db="UniProtKB">
        <authorList>
            <consortium name="Ensembl"/>
        </authorList>
    </citation>
    <scope>IDENTIFICATION</scope>
</reference>
<dbReference type="PANTHER" id="PTHR15264:SF2">
    <property type="entry name" value="PROGRAMMED CELL DEATH PROTEIN 1"/>
    <property type="match status" value="1"/>
</dbReference>
<reference evidence="2" key="2">
    <citation type="submission" date="2025-08" db="UniProtKB">
        <authorList>
            <consortium name="Ensembl"/>
        </authorList>
    </citation>
    <scope>IDENTIFICATION</scope>
</reference>
<keyword evidence="3" id="KW-1185">Reference proteome</keyword>
<feature type="domain" description="Ig-like" evidence="1">
    <location>
        <begin position="48"/>
        <end position="145"/>
    </location>
</feature>
<sequence>RQRRWPTTLCAGSSLQARPGPCGVAGWLLITAVSEACACCNHVCALFPLSQTVTFFPAMLTLPAGGSATFFCNISMENDSSSEYSLNWYKETNHSQAQKIAEINPQISQINRQMKTEKYLLTNHTPAFKIEILNLHQNDSGSYFCGLITFFEPDKSSAVTPCTPAVSSVGSSSPPVMGRNETWPKHPPSNAIPGLCVFLLCIALALLECFRAGFSTCCKKRVCAGDGRYLRMMNHLNGISLQKEEKPPVVSVSTVDYGVLEFQWDQHIQVPPETSPVDQTEYATIIFSEEKPVTPEHFPPLQGGKSTPVSLPPAGGRQIWPWG</sequence>
<evidence type="ECO:0000259" key="1">
    <source>
        <dbReference type="PROSITE" id="PS50835"/>
    </source>
</evidence>
<evidence type="ECO:0000313" key="2">
    <source>
        <dbReference type="Ensembl" id="ENSSHBP00005013822.1"/>
    </source>
</evidence>
<dbReference type="InterPro" id="IPR013783">
    <property type="entry name" value="Ig-like_fold"/>
</dbReference>
<reference evidence="2 3" key="1">
    <citation type="submission" date="2019-11" db="EMBL/GenBank/DDBJ databases">
        <title>Strigops habroptila (kakapo) genome, bStrHab1, primary haplotype, v2.</title>
        <authorList>
            <person name="Jarvis E.D."/>
            <person name="Howard J."/>
            <person name="Rhie A."/>
            <person name="Phillippy A."/>
            <person name="Korlach J."/>
            <person name="Digby A."/>
            <person name="Iorns D."/>
            <person name="Eason D."/>
            <person name="Robertson B."/>
            <person name="Raemaekers T."/>
            <person name="Howe K."/>
            <person name="Lewin H."/>
            <person name="Damas J."/>
            <person name="Hastie A."/>
            <person name="Tracey A."/>
            <person name="Chow W."/>
            <person name="Fedrigo O."/>
        </authorList>
    </citation>
    <scope>NUCLEOTIDE SEQUENCE [LARGE SCALE GENOMIC DNA]</scope>
</reference>